<evidence type="ECO:0000313" key="1">
    <source>
        <dbReference type="Proteomes" id="UP000095286"/>
    </source>
</evidence>
<evidence type="ECO:0000313" key="2">
    <source>
        <dbReference type="WBParaSite" id="RSKR_0001084300.1"/>
    </source>
</evidence>
<proteinExistence type="predicted"/>
<protein>
    <submittedName>
        <fullName evidence="2">IgGFc_binding domain-containing protein</fullName>
    </submittedName>
</protein>
<sequence length="381" mass="43141">MLLTHYKYNSFNNGSAKEFRIFVSCTEDVKLLSRVTEPFYGWSDTTMIPATSNAGTHYTFAIPAYKNNLKASVAILPVQQSGFISVQVKAYSNSFLILNETMVYDTTFNATQYYKTIWKENTNIGVTFVIASNATIMLSVLSPLSTFNHEGGNPGKHYEEDYVNFMPVSYPTTNCDSFTTRPDKRLIARTYTDNLHLSPSSCNAISTIQIYDDSKNIQGTDQVVSNVGLTSLDFNNRKQIGFSSQTGQMSTYRFGTWVSGDGLEDTIGHFAHYIPSTEEWVTSTTQFFTLLDHCWLEFYADQAGSNPDQIKIDGIPLSTLQYKKTVMTMFDHNYTQFITQIHNYGIHTIENDGNYVAYVIFQYVGTYSSMNGYLTGFNRRK</sequence>
<reference evidence="2" key="1">
    <citation type="submission" date="2016-11" db="UniProtKB">
        <authorList>
            <consortium name="WormBaseParasite"/>
        </authorList>
    </citation>
    <scope>IDENTIFICATION</scope>
    <source>
        <strain evidence="2">KR3021</strain>
    </source>
</reference>
<accession>A0AC35UFZ3</accession>
<dbReference type="Proteomes" id="UP000095286">
    <property type="component" value="Unplaced"/>
</dbReference>
<organism evidence="1 2">
    <name type="scientific">Rhabditophanes sp. KR3021</name>
    <dbReference type="NCBI Taxonomy" id="114890"/>
    <lineage>
        <taxon>Eukaryota</taxon>
        <taxon>Metazoa</taxon>
        <taxon>Ecdysozoa</taxon>
        <taxon>Nematoda</taxon>
        <taxon>Chromadorea</taxon>
        <taxon>Rhabditida</taxon>
        <taxon>Tylenchina</taxon>
        <taxon>Panagrolaimomorpha</taxon>
        <taxon>Strongyloidoidea</taxon>
        <taxon>Alloionematidae</taxon>
        <taxon>Rhabditophanes</taxon>
    </lineage>
</organism>
<name>A0AC35UFZ3_9BILA</name>
<dbReference type="WBParaSite" id="RSKR_0001084300.1">
    <property type="protein sequence ID" value="RSKR_0001084300.1"/>
    <property type="gene ID" value="RSKR_0001084300"/>
</dbReference>